<proteinExistence type="predicted"/>
<dbReference type="EMBL" id="JBEWLY010000008">
    <property type="protein sequence ID" value="MET1754892.1"/>
    <property type="molecule type" value="Genomic_DNA"/>
</dbReference>
<evidence type="ECO:0000313" key="1">
    <source>
        <dbReference type="EMBL" id="MET1754892.1"/>
    </source>
</evidence>
<reference evidence="1 2" key="1">
    <citation type="submission" date="2024-07" db="EMBL/GenBank/DDBJ databases">
        <title>Novosphingobium kalidii RD2P27.</title>
        <authorList>
            <person name="Sun J.-Q."/>
        </authorList>
    </citation>
    <scope>NUCLEOTIDE SEQUENCE [LARGE SCALE GENOMIC DNA]</scope>
    <source>
        <strain evidence="1 2">RD2P27</strain>
    </source>
</reference>
<protein>
    <submittedName>
        <fullName evidence="1">Uncharacterized protein</fullName>
    </submittedName>
</protein>
<comment type="caution">
    <text evidence="1">The sequence shown here is derived from an EMBL/GenBank/DDBJ whole genome shotgun (WGS) entry which is preliminary data.</text>
</comment>
<accession>A0ABV2CZ53</accession>
<dbReference type="RefSeq" id="WP_353983345.1">
    <property type="nucleotide sequence ID" value="NZ_JBEWLY010000008.1"/>
</dbReference>
<sequence>MVGCPFARRSLGVVTLTFAMMLMMGCAERAENAIRPAEDVSINPAEHLSTVLADRLYPRAVPVDDLAQVAGNWDVVHFSGYRPPHLVGADRKGAVRFMTGESVPGSAATA</sequence>
<organism evidence="1 2">
    <name type="scientific">Novosphingobium kalidii</name>
    <dbReference type="NCBI Taxonomy" id="3230299"/>
    <lineage>
        <taxon>Bacteria</taxon>
        <taxon>Pseudomonadati</taxon>
        <taxon>Pseudomonadota</taxon>
        <taxon>Alphaproteobacteria</taxon>
        <taxon>Sphingomonadales</taxon>
        <taxon>Sphingomonadaceae</taxon>
        <taxon>Novosphingobium</taxon>
    </lineage>
</organism>
<keyword evidence="2" id="KW-1185">Reference proteome</keyword>
<dbReference type="Proteomes" id="UP001548713">
    <property type="component" value="Unassembled WGS sequence"/>
</dbReference>
<evidence type="ECO:0000313" key="2">
    <source>
        <dbReference type="Proteomes" id="UP001548713"/>
    </source>
</evidence>
<name>A0ABV2CZ53_9SPHN</name>
<gene>
    <name evidence="1" type="ORF">ABVV53_05375</name>
</gene>